<gene>
    <name evidence="7" type="ORF">AC529_11910</name>
</gene>
<dbReference type="STRING" id="665004.AC529_11910"/>
<keyword evidence="4" id="KW-1133">Transmembrane helix</keyword>
<evidence type="ECO:0000313" key="8">
    <source>
        <dbReference type="Proteomes" id="UP000074382"/>
    </source>
</evidence>
<sequence>MTVLGIGVVALAAAAGALLAGDGRSVAQRRLAALPPSAPAAAGPPRPPGRLLRGRAAHAAAVSRLLCRAGPAVRALKRWRPGPAAAPSGREQAESAPTALPLAVDLLVSGLRAGAHPTDVVAAVARALDGPLGAELDGVARRLRLGVDPAHAWQGVRGPAELAALGRAAARACRTGAPLADLLEAHAADCRRAVRARALELAQRTGVLVVVPLGLCFLPAFVLVGVVPLAAGLLSGLVLP</sequence>
<accession>A0A147KGQ0</accession>
<keyword evidence="5" id="KW-0472">Membrane</keyword>
<evidence type="ECO:0000256" key="1">
    <source>
        <dbReference type="ARBA" id="ARBA00004651"/>
    </source>
</evidence>
<name>A0A147KGQ0_THECS</name>
<dbReference type="AlphaFoldDB" id="A0A147KGQ0"/>
<reference evidence="8" key="1">
    <citation type="journal article" date="2017" name="Acta Aliment.">
        <title>Plant polysaccharide degrading enzyme system of Thermpbifida cellulosilytica TB100 revealed by de novo genome project data.</title>
        <authorList>
            <person name="Toth A."/>
            <person name="Baka E."/>
            <person name="Luzics S."/>
            <person name="Bata-Vidacs I."/>
            <person name="Nagy I."/>
            <person name="Balint B."/>
            <person name="Herceg R."/>
            <person name="Olasz F."/>
            <person name="Wilk T."/>
            <person name="Nagy T."/>
            <person name="Kriszt B."/>
            <person name="Nagy I."/>
            <person name="Kukolya J."/>
        </authorList>
    </citation>
    <scope>NUCLEOTIDE SEQUENCE [LARGE SCALE GENOMIC DNA]</scope>
    <source>
        <strain evidence="8">TB100</strain>
    </source>
</reference>
<feature type="domain" description="Type II secretion system protein GspF" evidence="6">
    <location>
        <begin position="104"/>
        <end position="226"/>
    </location>
</feature>
<protein>
    <recommendedName>
        <fullName evidence="6">Type II secretion system protein GspF domain-containing protein</fullName>
    </recommendedName>
</protein>
<keyword evidence="2" id="KW-1003">Cell membrane</keyword>
<dbReference type="RefSeq" id="WP_068753908.1">
    <property type="nucleotide sequence ID" value="NZ_KQ950180.1"/>
</dbReference>
<keyword evidence="8" id="KW-1185">Reference proteome</keyword>
<dbReference type="InterPro" id="IPR018076">
    <property type="entry name" value="T2SS_GspF_dom"/>
</dbReference>
<dbReference type="PATRIC" id="fig|665004.4.peg.1082"/>
<evidence type="ECO:0000256" key="4">
    <source>
        <dbReference type="ARBA" id="ARBA00022989"/>
    </source>
</evidence>
<keyword evidence="3" id="KW-0812">Transmembrane</keyword>
<proteinExistence type="predicted"/>
<evidence type="ECO:0000313" key="7">
    <source>
        <dbReference type="EMBL" id="KUP96463.1"/>
    </source>
</evidence>
<evidence type="ECO:0000256" key="5">
    <source>
        <dbReference type="ARBA" id="ARBA00023136"/>
    </source>
</evidence>
<dbReference type="GO" id="GO:0005886">
    <property type="term" value="C:plasma membrane"/>
    <property type="evidence" value="ECO:0007669"/>
    <property type="project" value="UniProtKB-SubCell"/>
</dbReference>
<evidence type="ECO:0000259" key="6">
    <source>
        <dbReference type="Pfam" id="PF00482"/>
    </source>
</evidence>
<dbReference type="Pfam" id="PF00482">
    <property type="entry name" value="T2SSF"/>
    <property type="match status" value="1"/>
</dbReference>
<evidence type="ECO:0000256" key="3">
    <source>
        <dbReference type="ARBA" id="ARBA00022692"/>
    </source>
</evidence>
<dbReference type="PANTHER" id="PTHR35007">
    <property type="entry name" value="INTEGRAL MEMBRANE PROTEIN-RELATED"/>
    <property type="match status" value="1"/>
</dbReference>
<dbReference type="EMBL" id="LGEM01000089">
    <property type="protein sequence ID" value="KUP96463.1"/>
    <property type="molecule type" value="Genomic_DNA"/>
</dbReference>
<evidence type="ECO:0000256" key="2">
    <source>
        <dbReference type="ARBA" id="ARBA00022475"/>
    </source>
</evidence>
<comment type="caution">
    <text evidence="7">The sequence shown here is derived from an EMBL/GenBank/DDBJ whole genome shotgun (WGS) entry which is preliminary data.</text>
</comment>
<organism evidence="7 8">
    <name type="scientific">Thermobifida cellulosilytica TB100</name>
    <dbReference type="NCBI Taxonomy" id="665004"/>
    <lineage>
        <taxon>Bacteria</taxon>
        <taxon>Bacillati</taxon>
        <taxon>Actinomycetota</taxon>
        <taxon>Actinomycetes</taxon>
        <taxon>Streptosporangiales</taxon>
        <taxon>Nocardiopsidaceae</taxon>
        <taxon>Thermobifida</taxon>
    </lineage>
</organism>
<comment type="subcellular location">
    <subcellularLocation>
        <location evidence="1">Cell membrane</location>
        <topology evidence="1">Multi-pass membrane protein</topology>
    </subcellularLocation>
</comment>
<dbReference type="OrthoDB" id="3267562at2"/>
<dbReference type="Proteomes" id="UP000074382">
    <property type="component" value="Unassembled WGS sequence"/>
</dbReference>
<dbReference type="PANTHER" id="PTHR35007:SF3">
    <property type="entry name" value="POSSIBLE CONSERVED ALANINE RICH MEMBRANE PROTEIN"/>
    <property type="match status" value="1"/>
</dbReference>